<reference evidence="9 10" key="1">
    <citation type="submission" date="2016-06" db="EMBL/GenBank/DDBJ databases">
        <title>Complete genome sequences of Bordetella bronchialis and Bordetella flabilis.</title>
        <authorList>
            <person name="LiPuma J.J."/>
            <person name="Spilker T."/>
        </authorList>
    </citation>
    <scope>NUCLEOTIDE SEQUENCE [LARGE SCALE GENOMIC DNA]</scope>
    <source>
        <strain evidence="8 10">AU17976</strain>
        <strain evidence="7 9">AU3182</strain>
    </source>
</reference>
<accession>A0A193FZC8</accession>
<evidence type="ECO:0000313" key="8">
    <source>
        <dbReference type="EMBL" id="ANN73117.1"/>
    </source>
</evidence>
<keyword evidence="4 6" id="KW-1133">Transmembrane helix</keyword>
<dbReference type="OrthoDB" id="3652263at2"/>
<evidence type="ECO:0000313" key="9">
    <source>
        <dbReference type="Proteomes" id="UP000091897"/>
    </source>
</evidence>
<feature type="transmembrane region" description="Helical" evidence="6">
    <location>
        <begin position="527"/>
        <end position="546"/>
    </location>
</feature>
<evidence type="ECO:0000256" key="3">
    <source>
        <dbReference type="ARBA" id="ARBA00022692"/>
    </source>
</evidence>
<evidence type="ECO:0000256" key="5">
    <source>
        <dbReference type="ARBA" id="ARBA00023136"/>
    </source>
</evidence>
<dbReference type="EMBL" id="CP016170">
    <property type="protein sequence ID" value="ANN68025.1"/>
    <property type="molecule type" value="Genomic_DNA"/>
</dbReference>
<gene>
    <name evidence="7" type="ORF">BAU06_18555</name>
    <name evidence="8" type="ORF">BAU08_18795</name>
</gene>
<feature type="transmembrane region" description="Helical" evidence="6">
    <location>
        <begin position="217"/>
        <end position="236"/>
    </location>
</feature>
<feature type="transmembrane region" description="Helical" evidence="6">
    <location>
        <begin position="414"/>
        <end position="436"/>
    </location>
</feature>
<evidence type="ECO:0008006" key="11">
    <source>
        <dbReference type="Google" id="ProtNLM"/>
    </source>
</evidence>
<protein>
    <recommendedName>
        <fullName evidence="11">OPT family oligopeptide transporter</fullName>
    </recommendedName>
</protein>
<feature type="transmembrane region" description="Helical" evidence="6">
    <location>
        <begin position="484"/>
        <end position="507"/>
    </location>
</feature>
<evidence type="ECO:0000256" key="6">
    <source>
        <dbReference type="SAM" id="Phobius"/>
    </source>
</evidence>
<name>A0A193FZC8_9BORD</name>
<dbReference type="Proteomes" id="UP000091897">
    <property type="component" value="Chromosome"/>
</dbReference>
<feature type="transmembrane region" description="Helical" evidence="6">
    <location>
        <begin position="16"/>
        <end position="39"/>
    </location>
</feature>
<feature type="transmembrane region" description="Helical" evidence="6">
    <location>
        <begin position="45"/>
        <end position="65"/>
    </location>
</feature>
<evidence type="ECO:0000313" key="10">
    <source>
        <dbReference type="Proteomes" id="UP000092213"/>
    </source>
</evidence>
<evidence type="ECO:0000256" key="1">
    <source>
        <dbReference type="ARBA" id="ARBA00004141"/>
    </source>
</evidence>
<dbReference type="EMBL" id="CP016171">
    <property type="protein sequence ID" value="ANN73117.1"/>
    <property type="molecule type" value="Genomic_DNA"/>
</dbReference>
<organism evidence="8 10">
    <name type="scientific">Bordetella bronchialis</name>
    <dbReference type="NCBI Taxonomy" id="463025"/>
    <lineage>
        <taxon>Bacteria</taxon>
        <taxon>Pseudomonadati</taxon>
        <taxon>Pseudomonadota</taxon>
        <taxon>Betaproteobacteria</taxon>
        <taxon>Burkholderiales</taxon>
        <taxon>Alcaligenaceae</taxon>
        <taxon>Bordetella</taxon>
    </lineage>
</organism>
<proteinExistence type="predicted"/>
<feature type="transmembrane region" description="Helical" evidence="6">
    <location>
        <begin position="105"/>
        <end position="124"/>
    </location>
</feature>
<sequence>MQHPVSHPRAFSGGTFVLLALLSVFGAIIGIQLLVSLGVTPNTSIIGALVAMILARVPLALFRRFRSIHEQNLAQSAISSATFGAANSLLLPIAIPYLFGRTDLVLPMFIGVAAAMLLDGYLLYRLFDSRVFPAAGAWPPGVAAAEAIKAGDTGGRQARLLGAGIGVGLVGAWLHIPMSAFGTAFLGNIWALTMFGIGLLIRGYAKPLMGWDINALYIPHGLMIGAGLVALIQVIAQIRSRGDKPAGIANAGGAAAGAAGAQAMPAAATAEAEPAAGPTRTVEDMRRTLRLGAVAYIVLAALLALGSGLYTGMSMPMLVGFVLYAAFAAFVHELLVGIAAMHSGWFPAFAVALITLLIGMLIGFPPVALVILCGFAAATGPAFADMGYDLKAGYLLRGNGTDPAFELDGRRQQLAAGMLAFVISMPMVYFSFHSYFDQGLTPPVASVYVATIKAGVAPGVAMQLLIWAIPGALIQWLGGPRRQLGVLLSTGLLIANPLAGWAVLAGIVLRVVALRLWGDKVRSGLEVFAAGTIAGDALYSFFNSLIQYQAKGK</sequence>
<dbReference type="Pfam" id="PF03169">
    <property type="entry name" value="OPT"/>
    <property type="match status" value="1"/>
</dbReference>
<comment type="subcellular location">
    <subcellularLocation>
        <location evidence="1">Membrane</location>
        <topology evidence="1">Multi-pass membrane protein</topology>
    </subcellularLocation>
</comment>
<feature type="transmembrane region" description="Helical" evidence="6">
    <location>
        <begin position="185"/>
        <end position="205"/>
    </location>
</feature>
<keyword evidence="9" id="KW-1185">Reference proteome</keyword>
<dbReference type="GO" id="GO:0016020">
    <property type="term" value="C:membrane"/>
    <property type="evidence" value="ECO:0007669"/>
    <property type="project" value="UniProtKB-SubCell"/>
</dbReference>
<dbReference type="GO" id="GO:0035673">
    <property type="term" value="F:oligopeptide transmembrane transporter activity"/>
    <property type="evidence" value="ECO:0007669"/>
    <property type="project" value="InterPro"/>
</dbReference>
<dbReference type="Proteomes" id="UP000092213">
    <property type="component" value="Chromosome"/>
</dbReference>
<dbReference type="InterPro" id="IPR004813">
    <property type="entry name" value="OPT"/>
</dbReference>
<feature type="transmembrane region" description="Helical" evidence="6">
    <location>
        <begin position="77"/>
        <end position="99"/>
    </location>
</feature>
<feature type="transmembrane region" description="Helical" evidence="6">
    <location>
        <begin position="345"/>
        <end position="362"/>
    </location>
</feature>
<dbReference type="AlphaFoldDB" id="A0A193FZC8"/>
<dbReference type="RefSeq" id="WP_066353373.1">
    <property type="nucleotide sequence ID" value="NZ_CBCSFJ010000016.1"/>
</dbReference>
<keyword evidence="5 6" id="KW-0472">Membrane</keyword>
<feature type="transmembrane region" description="Helical" evidence="6">
    <location>
        <begin position="317"/>
        <end position="338"/>
    </location>
</feature>
<feature type="transmembrane region" description="Helical" evidence="6">
    <location>
        <begin position="289"/>
        <end position="311"/>
    </location>
</feature>
<evidence type="ECO:0000256" key="2">
    <source>
        <dbReference type="ARBA" id="ARBA00022448"/>
    </source>
</evidence>
<evidence type="ECO:0000256" key="4">
    <source>
        <dbReference type="ARBA" id="ARBA00022989"/>
    </source>
</evidence>
<keyword evidence="3 6" id="KW-0812">Transmembrane</keyword>
<evidence type="ECO:0000313" key="7">
    <source>
        <dbReference type="EMBL" id="ANN68025.1"/>
    </source>
</evidence>
<keyword evidence="2" id="KW-0813">Transport</keyword>
<dbReference type="STRING" id="463025.BAU08_18795"/>
<feature type="transmembrane region" description="Helical" evidence="6">
    <location>
        <begin position="456"/>
        <end position="477"/>
    </location>
</feature>
<dbReference type="KEGG" id="bbro:BAU06_18555"/>